<accession>A0ABX0C3J1</accession>
<dbReference type="SUPFAM" id="SSF46785">
    <property type="entry name" value="Winged helix' DNA-binding domain"/>
    <property type="match status" value="1"/>
</dbReference>
<name>A0ABX0C3J1_9PSEU</name>
<dbReference type="InterPro" id="IPR029016">
    <property type="entry name" value="GAF-like_dom_sf"/>
</dbReference>
<dbReference type="Proteomes" id="UP000470404">
    <property type="component" value="Unassembled WGS sequence"/>
</dbReference>
<evidence type="ECO:0000256" key="3">
    <source>
        <dbReference type="ARBA" id="ARBA00023163"/>
    </source>
</evidence>
<keyword evidence="7" id="KW-1185">Reference proteome</keyword>
<dbReference type="Pfam" id="PF09339">
    <property type="entry name" value="HTH_IclR"/>
    <property type="match status" value="1"/>
</dbReference>
<dbReference type="InterPro" id="IPR005471">
    <property type="entry name" value="Tscrpt_reg_IclR_N"/>
</dbReference>
<dbReference type="SUPFAM" id="SSF55781">
    <property type="entry name" value="GAF domain-like"/>
    <property type="match status" value="1"/>
</dbReference>
<evidence type="ECO:0000259" key="4">
    <source>
        <dbReference type="PROSITE" id="PS51077"/>
    </source>
</evidence>
<evidence type="ECO:0000256" key="2">
    <source>
        <dbReference type="ARBA" id="ARBA00023125"/>
    </source>
</evidence>
<comment type="caution">
    <text evidence="6">The sequence shown here is derived from an EMBL/GenBank/DDBJ whole genome shotgun (WGS) entry which is preliminary data.</text>
</comment>
<evidence type="ECO:0000256" key="1">
    <source>
        <dbReference type="ARBA" id="ARBA00023015"/>
    </source>
</evidence>
<dbReference type="PANTHER" id="PTHR30136:SF35">
    <property type="entry name" value="HTH-TYPE TRANSCRIPTIONAL REGULATOR RV1719"/>
    <property type="match status" value="1"/>
</dbReference>
<dbReference type="InterPro" id="IPR036390">
    <property type="entry name" value="WH_DNA-bd_sf"/>
</dbReference>
<protein>
    <submittedName>
        <fullName evidence="6">IclR family transcriptional regulator</fullName>
    </submittedName>
</protein>
<dbReference type="InterPro" id="IPR014757">
    <property type="entry name" value="Tscrpt_reg_IclR_C"/>
</dbReference>
<keyword evidence="1" id="KW-0805">Transcription regulation</keyword>
<dbReference type="PROSITE" id="PS51077">
    <property type="entry name" value="HTH_ICLR"/>
    <property type="match status" value="1"/>
</dbReference>
<dbReference type="InterPro" id="IPR036388">
    <property type="entry name" value="WH-like_DNA-bd_sf"/>
</dbReference>
<evidence type="ECO:0000313" key="7">
    <source>
        <dbReference type="Proteomes" id="UP000470404"/>
    </source>
</evidence>
<dbReference type="Pfam" id="PF01614">
    <property type="entry name" value="IclR_C"/>
    <property type="match status" value="1"/>
</dbReference>
<dbReference type="RefSeq" id="WP_161269727.1">
    <property type="nucleotide sequence ID" value="NZ_JAAGNC010000189.1"/>
</dbReference>
<gene>
    <name evidence="6" type="ORF">G3I59_37465</name>
</gene>
<dbReference type="Gene3D" id="3.30.450.40">
    <property type="match status" value="1"/>
</dbReference>
<dbReference type="Gene3D" id="1.10.10.10">
    <property type="entry name" value="Winged helix-like DNA-binding domain superfamily/Winged helix DNA-binding domain"/>
    <property type="match status" value="1"/>
</dbReference>
<feature type="domain" description="HTH iclR-type" evidence="4">
    <location>
        <begin position="18"/>
        <end position="79"/>
    </location>
</feature>
<dbReference type="InterPro" id="IPR050707">
    <property type="entry name" value="HTH_MetabolicPath_Reg"/>
</dbReference>
<feature type="domain" description="IclR-ED" evidence="5">
    <location>
        <begin position="77"/>
        <end position="253"/>
    </location>
</feature>
<proteinExistence type="predicted"/>
<dbReference type="PANTHER" id="PTHR30136">
    <property type="entry name" value="HELIX-TURN-HELIX TRANSCRIPTIONAL REGULATOR, ICLR FAMILY"/>
    <property type="match status" value="1"/>
</dbReference>
<evidence type="ECO:0000259" key="5">
    <source>
        <dbReference type="PROSITE" id="PS51078"/>
    </source>
</evidence>
<dbReference type="PROSITE" id="PS51078">
    <property type="entry name" value="ICLR_ED"/>
    <property type="match status" value="1"/>
</dbReference>
<organism evidence="6 7">
    <name type="scientific">Amycolatopsis rubida</name>
    <dbReference type="NCBI Taxonomy" id="112413"/>
    <lineage>
        <taxon>Bacteria</taxon>
        <taxon>Bacillati</taxon>
        <taxon>Actinomycetota</taxon>
        <taxon>Actinomycetes</taxon>
        <taxon>Pseudonocardiales</taxon>
        <taxon>Pseudonocardiaceae</taxon>
        <taxon>Amycolatopsis</taxon>
    </lineage>
</organism>
<dbReference type="EMBL" id="JAAGNC010000189">
    <property type="protein sequence ID" value="NEC61137.1"/>
    <property type="molecule type" value="Genomic_DNA"/>
</dbReference>
<evidence type="ECO:0000313" key="6">
    <source>
        <dbReference type="EMBL" id="NEC61137.1"/>
    </source>
</evidence>
<sequence length="257" mass="27781">MNATAPNKDNPSAGGIEHRTVSRVMSILEVVIASEPNGLRLADLPDMLGAPKSSLHGLVRGLVANGYLRERHGRYYQGPATSLLALSGQRIPAALHHSLQTLANAWQETAILATLAGESVINIDKVESPQLVRASPPLHERRPMWPGSYGKVFLAFMSSARRDAYLRRKHKEPSTQRRILAELETIRTSGIAYNKAETVPDLYGIACPIRLGDGDVTLALGIAGPASRLEGRLEEVGQGVLEAARDLSTAVVEKQDD</sequence>
<keyword evidence="2" id="KW-0238">DNA-binding</keyword>
<reference evidence="6 7" key="1">
    <citation type="submission" date="2020-01" db="EMBL/GenBank/DDBJ databases">
        <title>Insect and environment-associated Actinomycetes.</title>
        <authorList>
            <person name="Currrie C."/>
            <person name="Chevrette M."/>
            <person name="Carlson C."/>
            <person name="Stubbendieck R."/>
            <person name="Wendt-Pienkowski E."/>
        </authorList>
    </citation>
    <scope>NUCLEOTIDE SEQUENCE [LARGE SCALE GENOMIC DNA]</scope>
    <source>
        <strain evidence="6 7">SID8386</strain>
    </source>
</reference>
<keyword evidence="3" id="KW-0804">Transcription</keyword>